<dbReference type="Proteomes" id="UP000295781">
    <property type="component" value="Chromosome"/>
</dbReference>
<feature type="region of interest" description="Disordered" evidence="1">
    <location>
        <begin position="232"/>
        <end position="313"/>
    </location>
</feature>
<name>A0A4P2PV16_SORCE</name>
<evidence type="ECO:0000313" key="3">
    <source>
        <dbReference type="Proteomes" id="UP000295781"/>
    </source>
</evidence>
<sequence>MALRDLSPRQMVQITAAWLDPERERPRLVSLKRCAPLLEDIEAAHDGILKAHRKQKKENDELAEIQQRQVAVDQVHDRKARGAHAVLTGFADLADDPEDAARYLEIRDQLFTDGLKFITASYSDEAGEVKLARDRLTSESKAALKALPTPGSNLLEAVQAWFAAGDELGKLDAQRIHLEAQDRPEPADPRGGQLRARNRWIKVVRSVLQMLELEAPDEETTRRLLAPLEREVAKAERRRAGGKDEETGAEDSALPDASSAGTPATGTPAAGTPAAGTPATGAPTTSTPATGAPATGAPATGTPAPDAAAPRIG</sequence>
<proteinExistence type="predicted"/>
<accession>A0A4P2PV16</accession>
<dbReference type="AlphaFoldDB" id="A0A4P2PV16"/>
<feature type="compositionally biased region" description="Low complexity" evidence="1">
    <location>
        <begin position="257"/>
        <end position="313"/>
    </location>
</feature>
<evidence type="ECO:0000256" key="1">
    <source>
        <dbReference type="SAM" id="MobiDB-lite"/>
    </source>
</evidence>
<feature type="compositionally biased region" description="Basic and acidic residues" evidence="1">
    <location>
        <begin position="232"/>
        <end position="246"/>
    </location>
</feature>
<gene>
    <name evidence="2" type="ORF">SOCEGT47_007190</name>
</gene>
<protein>
    <submittedName>
        <fullName evidence="2">Uncharacterized protein</fullName>
    </submittedName>
</protein>
<dbReference type="RefSeq" id="WP_242515836.1">
    <property type="nucleotide sequence ID" value="NZ_CP012670.1"/>
</dbReference>
<evidence type="ECO:0000313" key="2">
    <source>
        <dbReference type="EMBL" id="AUX20253.1"/>
    </source>
</evidence>
<dbReference type="EMBL" id="CP012670">
    <property type="protein sequence ID" value="AUX20253.1"/>
    <property type="molecule type" value="Genomic_DNA"/>
</dbReference>
<organism evidence="2 3">
    <name type="scientific">Sorangium cellulosum</name>
    <name type="common">Polyangium cellulosum</name>
    <dbReference type="NCBI Taxonomy" id="56"/>
    <lineage>
        <taxon>Bacteria</taxon>
        <taxon>Pseudomonadati</taxon>
        <taxon>Myxococcota</taxon>
        <taxon>Polyangia</taxon>
        <taxon>Polyangiales</taxon>
        <taxon>Polyangiaceae</taxon>
        <taxon>Sorangium</taxon>
    </lineage>
</organism>
<reference evidence="2 3" key="1">
    <citation type="submission" date="2015-09" db="EMBL/GenBank/DDBJ databases">
        <title>Sorangium comparison.</title>
        <authorList>
            <person name="Zaburannyi N."/>
            <person name="Bunk B."/>
            <person name="Overmann J."/>
            <person name="Mueller R."/>
        </authorList>
    </citation>
    <scope>NUCLEOTIDE SEQUENCE [LARGE SCALE GENOMIC DNA]</scope>
    <source>
        <strain evidence="2 3">So ceGT47</strain>
    </source>
</reference>